<feature type="transmembrane region" description="Helical" evidence="7">
    <location>
        <begin position="61"/>
        <end position="79"/>
    </location>
</feature>
<gene>
    <name evidence="8" type="ordered locus">TMO_3279</name>
</gene>
<dbReference type="Gene3D" id="1.20.1250.20">
    <property type="entry name" value="MFS general substrate transporter like domains"/>
    <property type="match status" value="2"/>
</dbReference>
<proteinExistence type="inferred from homology"/>
<evidence type="ECO:0000256" key="4">
    <source>
        <dbReference type="ARBA" id="ARBA00022692"/>
    </source>
</evidence>
<keyword evidence="9" id="KW-1185">Reference proteome</keyword>
<feature type="transmembrane region" description="Helical" evidence="7">
    <location>
        <begin position="263"/>
        <end position="283"/>
    </location>
</feature>
<organism evidence="8 9">
    <name type="scientific">Tistrella mobilis (strain KA081020-065)</name>
    <dbReference type="NCBI Taxonomy" id="1110502"/>
    <lineage>
        <taxon>Bacteria</taxon>
        <taxon>Pseudomonadati</taxon>
        <taxon>Pseudomonadota</taxon>
        <taxon>Alphaproteobacteria</taxon>
        <taxon>Geminicoccales</taxon>
        <taxon>Geminicoccaceae</taxon>
        <taxon>Tistrella</taxon>
    </lineage>
</organism>
<dbReference type="Proteomes" id="UP000005258">
    <property type="component" value="Chromosome"/>
</dbReference>
<feature type="transmembrane region" description="Helical" evidence="7">
    <location>
        <begin position="24"/>
        <end position="49"/>
    </location>
</feature>
<sequence>MIRSSPPGSIAATPADRVGGRERLLLLSLYTTQTLALMFFVAALIAILAEAGADMDRLTQVYMLGLVWPAKLLWAPLVDRVRFGHAGHYRAWAIIMQAAMVVVLAVMAGFDPLDDFSTVYVLCLALALLSATQDVAVDGLACRLLPVEARGSGNALQIAGGLLGTMVGAGGVLALYPHLGWPGAMALLAAVTGVSLVQLLAFREPGSVTAVITPPPLRRRLAGLRRPDVLGWTALLLIWPAGSGMAYALIMPALVEAGWSMERIGLVVNVAGPMAGILGALAAGRIAGRIGRRPALILAALVQLAGIAVVAVPVLSTGEGWLPVAAVCLYFLFYNPGATVMAMVMMDRASTARPATDYSLQATFHAAVGMGSISTGAAIAAAGGAGATLQVAGIAGLLALMGAVLLRHPSGGRS</sequence>
<dbReference type="SUPFAM" id="SSF103473">
    <property type="entry name" value="MFS general substrate transporter"/>
    <property type="match status" value="1"/>
</dbReference>
<reference evidence="8 9" key="1">
    <citation type="journal article" date="2012" name="J. Am. Chem. Soc.">
        <title>Bacterial biosynthesis and maturation of the didemnin anti-cancer agents.</title>
        <authorList>
            <person name="Xu Y."/>
            <person name="Kersten R.D."/>
            <person name="Nam S.J."/>
            <person name="Lu L."/>
            <person name="Al-Suwailem A.M."/>
            <person name="Zheng H."/>
            <person name="Fenical W."/>
            <person name="Dorrestein P.C."/>
            <person name="Moore B.S."/>
            <person name="Qian P.Y."/>
        </authorList>
    </citation>
    <scope>NUCLEOTIDE SEQUENCE [LARGE SCALE GENOMIC DNA]</scope>
    <source>
        <strain evidence="8 9">KA081020-065</strain>
    </source>
</reference>
<dbReference type="KEGG" id="tmo:TMO_3279"/>
<keyword evidence="6 7" id="KW-0472">Membrane</keyword>
<evidence type="ECO:0000313" key="9">
    <source>
        <dbReference type="Proteomes" id="UP000005258"/>
    </source>
</evidence>
<feature type="transmembrane region" description="Helical" evidence="7">
    <location>
        <begin position="358"/>
        <end position="381"/>
    </location>
</feature>
<dbReference type="GO" id="GO:0022857">
    <property type="term" value="F:transmembrane transporter activity"/>
    <property type="evidence" value="ECO:0007669"/>
    <property type="project" value="InterPro"/>
</dbReference>
<evidence type="ECO:0000256" key="7">
    <source>
        <dbReference type="SAM" id="Phobius"/>
    </source>
</evidence>
<dbReference type="GO" id="GO:0016020">
    <property type="term" value="C:membrane"/>
    <property type="evidence" value="ECO:0007669"/>
    <property type="project" value="UniProtKB-SubCell"/>
</dbReference>
<dbReference type="Pfam" id="PF07690">
    <property type="entry name" value="MFS_1"/>
    <property type="match status" value="1"/>
</dbReference>
<evidence type="ECO:0000256" key="1">
    <source>
        <dbReference type="ARBA" id="ARBA00004141"/>
    </source>
</evidence>
<feature type="transmembrane region" description="Helical" evidence="7">
    <location>
        <begin position="387"/>
        <end position="406"/>
    </location>
</feature>
<evidence type="ECO:0000256" key="6">
    <source>
        <dbReference type="ARBA" id="ARBA00023136"/>
    </source>
</evidence>
<accession>I3TQS9</accession>
<feature type="transmembrane region" description="Helical" evidence="7">
    <location>
        <begin position="116"/>
        <end position="137"/>
    </location>
</feature>
<evidence type="ECO:0000256" key="3">
    <source>
        <dbReference type="ARBA" id="ARBA00022448"/>
    </source>
</evidence>
<feature type="transmembrane region" description="Helical" evidence="7">
    <location>
        <begin position="158"/>
        <end position="177"/>
    </location>
</feature>
<dbReference type="PANTHER" id="PTHR12778:SF10">
    <property type="entry name" value="MAJOR FACILITATOR SUPERFAMILY DOMAIN-CONTAINING PROTEIN 3"/>
    <property type="match status" value="1"/>
</dbReference>
<name>I3TQS9_TISMK</name>
<dbReference type="RefSeq" id="WP_014746794.1">
    <property type="nucleotide sequence ID" value="NC_017956.1"/>
</dbReference>
<keyword evidence="4 7" id="KW-0812">Transmembrane</keyword>
<dbReference type="InterPro" id="IPR036259">
    <property type="entry name" value="MFS_trans_sf"/>
</dbReference>
<feature type="transmembrane region" description="Helical" evidence="7">
    <location>
        <begin position="229"/>
        <end position="251"/>
    </location>
</feature>
<keyword evidence="5 7" id="KW-1133">Transmembrane helix</keyword>
<dbReference type="InterPro" id="IPR004752">
    <property type="entry name" value="AmpG_permease/AT-1"/>
</dbReference>
<keyword evidence="3" id="KW-0813">Transport</keyword>
<feature type="transmembrane region" description="Helical" evidence="7">
    <location>
        <begin position="183"/>
        <end position="202"/>
    </location>
</feature>
<evidence type="ECO:0000313" key="8">
    <source>
        <dbReference type="EMBL" id="AFK55117.1"/>
    </source>
</evidence>
<dbReference type="STRING" id="1110502.TMO_3279"/>
<feature type="transmembrane region" description="Helical" evidence="7">
    <location>
        <begin position="321"/>
        <end position="346"/>
    </location>
</feature>
<feature type="transmembrane region" description="Helical" evidence="7">
    <location>
        <begin position="295"/>
        <end position="315"/>
    </location>
</feature>
<protein>
    <submittedName>
        <fullName evidence="8">Major facilitator transporter</fullName>
    </submittedName>
</protein>
<dbReference type="HOGENOM" id="CLU_029352_4_2_5"/>
<dbReference type="AlphaFoldDB" id="I3TQS9"/>
<evidence type="ECO:0000256" key="5">
    <source>
        <dbReference type="ARBA" id="ARBA00022989"/>
    </source>
</evidence>
<evidence type="ECO:0000256" key="2">
    <source>
        <dbReference type="ARBA" id="ARBA00008335"/>
    </source>
</evidence>
<dbReference type="EMBL" id="CP003236">
    <property type="protein sequence ID" value="AFK55117.1"/>
    <property type="molecule type" value="Genomic_DNA"/>
</dbReference>
<dbReference type="PANTHER" id="PTHR12778">
    <property type="entry name" value="SOLUTE CARRIER FAMILY 33 ACETYL-COA TRANSPORTER -RELATED"/>
    <property type="match status" value="1"/>
</dbReference>
<comment type="subcellular location">
    <subcellularLocation>
        <location evidence="1">Membrane</location>
        <topology evidence="1">Multi-pass membrane protein</topology>
    </subcellularLocation>
</comment>
<comment type="similarity">
    <text evidence="2">Belongs to the major facilitator superfamily.</text>
</comment>
<feature type="transmembrane region" description="Helical" evidence="7">
    <location>
        <begin position="91"/>
        <end position="110"/>
    </location>
</feature>
<dbReference type="eggNOG" id="COG2814">
    <property type="taxonomic scope" value="Bacteria"/>
</dbReference>
<dbReference type="InterPro" id="IPR011701">
    <property type="entry name" value="MFS"/>
</dbReference>